<keyword evidence="2 5" id="KW-0032">Aminotransferase</keyword>
<dbReference type="PANTHER" id="PTHR11986">
    <property type="entry name" value="AMINOTRANSFERASE CLASS III"/>
    <property type="match status" value="1"/>
</dbReference>
<organism evidence="5 6">
    <name type="scientific">Paucimonas lemoignei</name>
    <name type="common">Pseudomonas lemoignei</name>
    <dbReference type="NCBI Taxonomy" id="29443"/>
    <lineage>
        <taxon>Bacteria</taxon>
        <taxon>Pseudomonadati</taxon>
        <taxon>Pseudomonadota</taxon>
        <taxon>Betaproteobacteria</taxon>
        <taxon>Burkholderiales</taxon>
        <taxon>Burkholderiaceae</taxon>
        <taxon>Paucimonas</taxon>
    </lineage>
</organism>
<comment type="caution">
    <text evidence="5">The sequence shown here is derived from an EMBL/GenBank/DDBJ whole genome shotgun (WGS) entry which is preliminary data.</text>
</comment>
<dbReference type="InterPro" id="IPR015422">
    <property type="entry name" value="PyrdxlP-dep_Trfase_small"/>
</dbReference>
<dbReference type="Gene3D" id="3.90.1150.10">
    <property type="entry name" value="Aspartate Aminotransferase, domain 1"/>
    <property type="match status" value="1"/>
</dbReference>
<dbReference type="Pfam" id="PF00202">
    <property type="entry name" value="Aminotran_3"/>
    <property type="match status" value="1"/>
</dbReference>
<dbReference type="InterPro" id="IPR050103">
    <property type="entry name" value="Class-III_PLP-dep_AT"/>
</dbReference>
<sequence>MANQSEEHQFLARESPEDLQVARTEGSFLFDDKGKQYVDFMMGWCVGNFGWGNAVLLEAAAQFEGPDYVYPGYSYAPWVELASLLVSISPGSLKKCFRATGGSEAVDLALQAAMLHTGRSKFVSVEGSYHGNTIGGLSVGSSESREDCKNLLSRCYKVKPPLNAKSLARVEALLKGRDVAAFIMEPISINLGVLIPEPEFMTGLAALCRQYGTLLIMDEVATGFGRTGTLFASEQFAIEPDIICVAKAITGGLGGMGAMIATTPVAKSMEDKGHFYSTYGWHPRSVAVAIAALGYIARNNQRLLKDVAATSDYCRQRLMEMRFKKPASCRIAGLAIGVDFGDESHAAKVQAKCRREGLLVANEGESLLLLPALNIDQATAAQGLDILERCV</sequence>
<dbReference type="Gene3D" id="3.40.640.10">
    <property type="entry name" value="Type I PLP-dependent aspartate aminotransferase-like (Major domain)"/>
    <property type="match status" value="1"/>
</dbReference>
<accession>A0A4R3HNT8</accession>
<reference evidence="5 6" key="1">
    <citation type="submission" date="2019-03" db="EMBL/GenBank/DDBJ databases">
        <title>Genomic Encyclopedia of Type Strains, Phase IV (KMG-IV): sequencing the most valuable type-strain genomes for metagenomic binning, comparative biology and taxonomic classification.</title>
        <authorList>
            <person name="Goeker M."/>
        </authorList>
    </citation>
    <scope>NUCLEOTIDE SEQUENCE [LARGE SCALE GENOMIC DNA]</scope>
    <source>
        <strain evidence="5 6">DSM 7445</strain>
    </source>
</reference>
<comment type="similarity">
    <text evidence="4">Belongs to the class-III pyridoxal-phosphate-dependent aminotransferase family.</text>
</comment>
<evidence type="ECO:0000256" key="4">
    <source>
        <dbReference type="RuleBase" id="RU003560"/>
    </source>
</evidence>
<dbReference type="OrthoDB" id="3398487at2"/>
<dbReference type="InterPro" id="IPR049704">
    <property type="entry name" value="Aminotrans_3_PPA_site"/>
</dbReference>
<evidence type="ECO:0000313" key="5">
    <source>
        <dbReference type="EMBL" id="TCS32593.1"/>
    </source>
</evidence>
<evidence type="ECO:0000256" key="3">
    <source>
        <dbReference type="ARBA" id="ARBA00022898"/>
    </source>
</evidence>
<protein>
    <submittedName>
        <fullName evidence="5">Acetylornithine/N-succinyldiaminopimelate aminotransferase/putrescine aminotransferase</fullName>
    </submittedName>
</protein>
<gene>
    <name evidence="5" type="ORF">EDC30_12117</name>
</gene>
<dbReference type="GO" id="GO:0042802">
    <property type="term" value="F:identical protein binding"/>
    <property type="evidence" value="ECO:0007669"/>
    <property type="project" value="TreeGrafter"/>
</dbReference>
<dbReference type="SUPFAM" id="SSF53383">
    <property type="entry name" value="PLP-dependent transferases"/>
    <property type="match status" value="1"/>
</dbReference>
<keyword evidence="3 4" id="KW-0663">Pyridoxal phosphate</keyword>
<dbReference type="InterPro" id="IPR015421">
    <property type="entry name" value="PyrdxlP-dep_Trfase_major"/>
</dbReference>
<dbReference type="GO" id="GO:0008483">
    <property type="term" value="F:transaminase activity"/>
    <property type="evidence" value="ECO:0007669"/>
    <property type="project" value="UniProtKB-KW"/>
</dbReference>
<evidence type="ECO:0000313" key="6">
    <source>
        <dbReference type="Proteomes" id="UP000295382"/>
    </source>
</evidence>
<dbReference type="CDD" id="cd00610">
    <property type="entry name" value="OAT_like"/>
    <property type="match status" value="1"/>
</dbReference>
<comment type="cofactor">
    <cofactor evidence="1">
        <name>pyridoxal 5'-phosphate</name>
        <dbReference type="ChEBI" id="CHEBI:597326"/>
    </cofactor>
</comment>
<dbReference type="PIRSF" id="PIRSF000521">
    <property type="entry name" value="Transaminase_4ab_Lys_Orn"/>
    <property type="match status" value="1"/>
</dbReference>
<dbReference type="PROSITE" id="PS00600">
    <property type="entry name" value="AA_TRANSFER_CLASS_3"/>
    <property type="match status" value="1"/>
</dbReference>
<evidence type="ECO:0000256" key="1">
    <source>
        <dbReference type="ARBA" id="ARBA00001933"/>
    </source>
</evidence>
<proteinExistence type="inferred from homology"/>
<dbReference type="InterPro" id="IPR005814">
    <property type="entry name" value="Aminotrans_3"/>
</dbReference>
<dbReference type="EMBL" id="SLZQ01000021">
    <property type="protein sequence ID" value="TCS32593.1"/>
    <property type="molecule type" value="Genomic_DNA"/>
</dbReference>
<keyword evidence="5" id="KW-0808">Transferase</keyword>
<evidence type="ECO:0000256" key="2">
    <source>
        <dbReference type="ARBA" id="ARBA00022576"/>
    </source>
</evidence>
<keyword evidence="6" id="KW-1185">Reference proteome</keyword>
<dbReference type="Proteomes" id="UP000295382">
    <property type="component" value="Unassembled WGS sequence"/>
</dbReference>
<name>A0A4R3HNT8_PAULE</name>
<dbReference type="RefSeq" id="WP_132260457.1">
    <property type="nucleotide sequence ID" value="NZ_SLZQ01000021.1"/>
</dbReference>
<dbReference type="AlphaFoldDB" id="A0A4R3HNT8"/>
<dbReference type="GO" id="GO:0030170">
    <property type="term" value="F:pyridoxal phosphate binding"/>
    <property type="evidence" value="ECO:0007669"/>
    <property type="project" value="InterPro"/>
</dbReference>
<dbReference type="InterPro" id="IPR015424">
    <property type="entry name" value="PyrdxlP-dep_Trfase"/>
</dbReference>